<dbReference type="InterPro" id="IPR013320">
    <property type="entry name" value="ConA-like_dom_sf"/>
</dbReference>
<evidence type="ECO:0000256" key="5">
    <source>
        <dbReference type="ARBA" id="ARBA00022840"/>
    </source>
</evidence>
<dbReference type="AlphaFoldDB" id="A0A7X0NM23"/>
<accession>A0A7X0NM23</accession>
<dbReference type="RefSeq" id="WP_185100564.1">
    <property type="nucleotide sequence ID" value="NZ_JACHMI010000001.1"/>
</dbReference>
<dbReference type="InterPro" id="IPR011009">
    <property type="entry name" value="Kinase-like_dom_sf"/>
</dbReference>
<keyword evidence="9" id="KW-0723">Serine/threonine-protein kinase</keyword>
<feature type="domain" description="Protein kinase" evidence="8">
    <location>
        <begin position="21"/>
        <end position="274"/>
    </location>
</feature>
<comment type="caution">
    <text evidence="9">The sequence shown here is derived from an EMBL/GenBank/DDBJ whole genome shotgun (WGS) entry which is preliminary data.</text>
</comment>
<dbReference type="EMBL" id="JACHMI010000001">
    <property type="protein sequence ID" value="MBB6545766.1"/>
    <property type="molecule type" value="Genomic_DNA"/>
</dbReference>
<evidence type="ECO:0000256" key="1">
    <source>
        <dbReference type="ARBA" id="ARBA00022679"/>
    </source>
</evidence>
<dbReference type="PANTHER" id="PTHR43289">
    <property type="entry name" value="MITOGEN-ACTIVATED PROTEIN KINASE KINASE KINASE 20-RELATED"/>
    <property type="match status" value="1"/>
</dbReference>
<keyword evidence="1" id="KW-0808">Transferase</keyword>
<dbReference type="SMART" id="SM00560">
    <property type="entry name" value="LamGL"/>
    <property type="match status" value="1"/>
</dbReference>
<dbReference type="InterPro" id="IPR000719">
    <property type="entry name" value="Prot_kinase_dom"/>
</dbReference>
<feature type="region of interest" description="Disordered" evidence="7">
    <location>
        <begin position="318"/>
        <end position="390"/>
    </location>
</feature>
<dbReference type="CDD" id="cd14014">
    <property type="entry name" value="STKc_PknB_like"/>
    <property type="match status" value="1"/>
</dbReference>
<dbReference type="PROSITE" id="PS50011">
    <property type="entry name" value="PROTEIN_KINASE_DOM"/>
    <property type="match status" value="1"/>
</dbReference>
<name>A0A7X0NM23_9ACTN</name>
<feature type="compositionally biased region" description="Polar residues" evidence="7">
    <location>
        <begin position="332"/>
        <end position="345"/>
    </location>
</feature>
<evidence type="ECO:0000256" key="6">
    <source>
        <dbReference type="ARBA" id="ARBA00023157"/>
    </source>
</evidence>
<dbReference type="PANTHER" id="PTHR43289:SF34">
    <property type="entry name" value="SERINE_THREONINE-PROTEIN KINASE YBDM-RELATED"/>
    <property type="match status" value="1"/>
</dbReference>
<dbReference type="SUPFAM" id="SSF49899">
    <property type="entry name" value="Concanavalin A-like lectins/glucanases"/>
    <property type="match status" value="1"/>
</dbReference>
<dbReference type="Proteomes" id="UP000565579">
    <property type="component" value="Unassembled WGS sequence"/>
</dbReference>
<dbReference type="InterPro" id="IPR008271">
    <property type="entry name" value="Ser/Thr_kinase_AS"/>
</dbReference>
<feature type="compositionally biased region" description="Basic and acidic residues" evidence="7">
    <location>
        <begin position="364"/>
        <end position="373"/>
    </location>
</feature>
<evidence type="ECO:0000256" key="2">
    <source>
        <dbReference type="ARBA" id="ARBA00022729"/>
    </source>
</evidence>
<protein>
    <submittedName>
        <fullName evidence="9">Serine/threonine protein kinase</fullName>
    </submittedName>
</protein>
<reference evidence="9 10" key="1">
    <citation type="submission" date="2020-08" db="EMBL/GenBank/DDBJ databases">
        <title>Sequencing the genomes of 1000 actinobacteria strains.</title>
        <authorList>
            <person name="Klenk H.-P."/>
        </authorList>
    </citation>
    <scope>NUCLEOTIDE SEQUENCE [LARGE SCALE GENOMIC DNA]</scope>
    <source>
        <strain evidence="9 10">DSM 43768</strain>
    </source>
</reference>
<gene>
    <name evidence="9" type="ORF">HD593_000561</name>
</gene>
<sequence>MIEEAEILPLTREDPRQISRYAIQGRLGAGGQGVVYLGRDPGGRPVAVKVLRESGLPAPQARARFAREVDAARSVPQAHTAAILDADVLAERPYIVSEYVPGLSLQAAVERNGVFTGNALERLATHTITALAAIHGAKVVHRDFKPANVLIGPDGPRVVDFGIARALESGAHPTSSMLGTPPYMAPEQLHEQPAGAYTDVFAWAATMVFAATGRPPFGQGPFAAVAHRILNASPNLDGVPAPLRDVLARCLAKDPAERPAAIQVLQSLIGHGTVVEPESWQAPTEPARKRTGLLVGAVSAALVVLTACSVAILRYTSSGDGEPAASRHTGPAASQHTGPAASQHTGPAASERTGAAASENAEPGTKDPADPAGRRNHWPLGEGSGTQAADSAGEAKLLLHAGAGWDTRPPAPGRNALLFDGVKGYAATEGPAAVDPARSFTVAAMARIDRLPAASDFAAVLSQDSTDDVFSYTLQNMRCTAAGKPDRFCPGAGSYWAFSVHETGSVDAERAVAATAAELRTWTRVAGVHDREAGEIRIYVNGRLEGIRTLTNPVRPASGPFYLGRATYAGPVDFWPGAVADVAVWERALPDEEIGALN</sequence>
<organism evidence="9 10">
    <name type="scientific">Nonomuraea rubra</name>
    <dbReference type="NCBI Taxonomy" id="46180"/>
    <lineage>
        <taxon>Bacteria</taxon>
        <taxon>Bacillati</taxon>
        <taxon>Actinomycetota</taxon>
        <taxon>Actinomycetes</taxon>
        <taxon>Streptosporangiales</taxon>
        <taxon>Streptosporangiaceae</taxon>
        <taxon>Nonomuraea</taxon>
    </lineage>
</organism>
<keyword evidence="2" id="KW-0732">Signal</keyword>
<keyword evidence="10" id="KW-1185">Reference proteome</keyword>
<dbReference type="InterPro" id="IPR006558">
    <property type="entry name" value="LamG-like"/>
</dbReference>
<dbReference type="GO" id="GO:0005524">
    <property type="term" value="F:ATP binding"/>
    <property type="evidence" value="ECO:0007669"/>
    <property type="project" value="UniProtKB-KW"/>
</dbReference>
<evidence type="ECO:0000256" key="7">
    <source>
        <dbReference type="SAM" id="MobiDB-lite"/>
    </source>
</evidence>
<keyword evidence="6" id="KW-1015">Disulfide bond</keyword>
<keyword evidence="3" id="KW-0547">Nucleotide-binding</keyword>
<dbReference type="Gene3D" id="2.60.120.200">
    <property type="match status" value="1"/>
</dbReference>
<evidence type="ECO:0000313" key="10">
    <source>
        <dbReference type="Proteomes" id="UP000565579"/>
    </source>
</evidence>
<evidence type="ECO:0000256" key="4">
    <source>
        <dbReference type="ARBA" id="ARBA00022777"/>
    </source>
</evidence>
<evidence type="ECO:0000256" key="3">
    <source>
        <dbReference type="ARBA" id="ARBA00022741"/>
    </source>
</evidence>
<dbReference type="Gene3D" id="3.30.200.20">
    <property type="entry name" value="Phosphorylase Kinase, domain 1"/>
    <property type="match status" value="1"/>
</dbReference>
<evidence type="ECO:0000313" key="9">
    <source>
        <dbReference type="EMBL" id="MBB6545766.1"/>
    </source>
</evidence>
<dbReference type="GO" id="GO:0004674">
    <property type="term" value="F:protein serine/threonine kinase activity"/>
    <property type="evidence" value="ECO:0007669"/>
    <property type="project" value="UniProtKB-KW"/>
</dbReference>
<dbReference type="SUPFAM" id="SSF56112">
    <property type="entry name" value="Protein kinase-like (PK-like)"/>
    <property type="match status" value="1"/>
</dbReference>
<dbReference type="Pfam" id="PF00069">
    <property type="entry name" value="Pkinase"/>
    <property type="match status" value="1"/>
</dbReference>
<dbReference type="PROSITE" id="PS00108">
    <property type="entry name" value="PROTEIN_KINASE_ST"/>
    <property type="match status" value="1"/>
</dbReference>
<evidence type="ECO:0000259" key="8">
    <source>
        <dbReference type="PROSITE" id="PS50011"/>
    </source>
</evidence>
<keyword evidence="4 9" id="KW-0418">Kinase</keyword>
<keyword evidence="5" id="KW-0067">ATP-binding</keyword>
<proteinExistence type="predicted"/>
<dbReference type="Gene3D" id="1.10.510.10">
    <property type="entry name" value="Transferase(Phosphotransferase) domain 1"/>
    <property type="match status" value="1"/>
</dbReference>
<dbReference type="Pfam" id="PF13385">
    <property type="entry name" value="Laminin_G_3"/>
    <property type="match status" value="1"/>
</dbReference>